<dbReference type="Proteomes" id="UP000321798">
    <property type="component" value="Unassembled WGS sequence"/>
</dbReference>
<keyword evidence="2" id="KW-1185">Reference proteome</keyword>
<reference evidence="1 2" key="1">
    <citation type="submission" date="2019-07" db="EMBL/GenBank/DDBJ databases">
        <title>Whole genome shotgun sequence of Cellulomonas soli NBRC 109434.</title>
        <authorList>
            <person name="Hosoyama A."/>
            <person name="Uohara A."/>
            <person name="Ohji S."/>
            <person name="Ichikawa N."/>
        </authorList>
    </citation>
    <scope>NUCLEOTIDE SEQUENCE [LARGE SCALE GENOMIC DNA]</scope>
    <source>
        <strain evidence="1 2">NBRC 109434</strain>
    </source>
</reference>
<evidence type="ECO:0000313" key="2">
    <source>
        <dbReference type="Proteomes" id="UP000321798"/>
    </source>
</evidence>
<sequence>MPEYTFMDGVLRDRALSAAETPLGGTLTVAVVDLGLDEGDEPEADYAVSRAPDGAAPGELRFITARGRWPDGDAEPSLT</sequence>
<accession>A0A512P9C1</accession>
<name>A0A512P9C1_9CELL</name>
<proteinExistence type="predicted"/>
<gene>
    <name evidence="1" type="ORF">CSO01_05220</name>
</gene>
<protein>
    <submittedName>
        <fullName evidence="1">Uncharacterized protein</fullName>
    </submittedName>
</protein>
<evidence type="ECO:0000313" key="1">
    <source>
        <dbReference type="EMBL" id="GEP67807.1"/>
    </source>
</evidence>
<comment type="caution">
    <text evidence="1">The sequence shown here is derived from an EMBL/GenBank/DDBJ whole genome shotgun (WGS) entry which is preliminary data.</text>
</comment>
<dbReference type="AlphaFoldDB" id="A0A512P9C1"/>
<organism evidence="1 2">
    <name type="scientific">Cellulomonas soli</name>
    <dbReference type="NCBI Taxonomy" id="931535"/>
    <lineage>
        <taxon>Bacteria</taxon>
        <taxon>Bacillati</taxon>
        <taxon>Actinomycetota</taxon>
        <taxon>Actinomycetes</taxon>
        <taxon>Micrococcales</taxon>
        <taxon>Cellulomonadaceae</taxon>
        <taxon>Cellulomonas</taxon>
    </lineage>
</organism>
<dbReference type="RefSeq" id="WP_146951585.1">
    <property type="nucleotide sequence ID" value="NZ_BAABBJ010000015.1"/>
</dbReference>
<dbReference type="EMBL" id="BKAL01000002">
    <property type="protein sequence ID" value="GEP67807.1"/>
    <property type="molecule type" value="Genomic_DNA"/>
</dbReference>
<dbReference type="OrthoDB" id="9978392at2"/>